<dbReference type="Pfam" id="PF02518">
    <property type="entry name" value="HATPase_c"/>
    <property type="match status" value="1"/>
</dbReference>
<dbReference type="GO" id="GO:0016301">
    <property type="term" value="F:kinase activity"/>
    <property type="evidence" value="ECO:0007669"/>
    <property type="project" value="UniProtKB-KW"/>
</dbReference>
<keyword evidence="6" id="KW-0418">Kinase</keyword>
<keyword evidence="6" id="KW-0808">Transferase</keyword>
<dbReference type="Proteomes" id="UP001198701">
    <property type="component" value="Unassembled WGS sequence"/>
</dbReference>
<keyword evidence="3" id="KW-0597">Phosphoprotein</keyword>
<dbReference type="InterPro" id="IPR004358">
    <property type="entry name" value="Sig_transdc_His_kin-like_C"/>
</dbReference>
<feature type="domain" description="Histidine kinase" evidence="5">
    <location>
        <begin position="232"/>
        <end position="450"/>
    </location>
</feature>
<sequence length="452" mass="47825">MTLPAPSTLHPILAIAVRSELDVIASRQRARQIAAICGFCAQDQARIGTAVSELVRDVYEVTEAGQVSFSLDNAGAGQALMIVVEDTGRDGVDLQAMLSEHGTHAPNDKHGMHAARRFMDRCESEASGNGSNIVLTKFLPRRNSHLTPDWVASSVAQLSSLPSNVALSEATHQNKELADALAALQEKQEELLALSKQLGERNDEVVILNGRLKEKAASLLSADQRKDEFLTMLSHELRGPLSATAMAVEILRRPPYSAEQTERMSQLIGRQAGHMSQLVEDLLDVSRISRGLVSIEKASTDLGDVVSAAVEQVSAAVGAKRHALRLSLPEGPCMVYGDRTRLIQVVSNLLGNAVRYTPAGGQIALSLQAEGPTVTLAVCDNGIGILPEIIPSLFDLYVQAESAANNKSGGLGLGLALVKSLVEIHGGTVTATSAGLGYGSTFQVILPASPAG</sequence>
<keyword evidence="7" id="KW-1185">Reference proteome</keyword>
<dbReference type="InterPro" id="IPR036890">
    <property type="entry name" value="HATPase_C_sf"/>
</dbReference>
<evidence type="ECO:0000256" key="3">
    <source>
        <dbReference type="ARBA" id="ARBA00022553"/>
    </source>
</evidence>
<evidence type="ECO:0000256" key="1">
    <source>
        <dbReference type="ARBA" id="ARBA00000085"/>
    </source>
</evidence>
<dbReference type="RefSeq" id="WP_229433233.1">
    <property type="nucleotide sequence ID" value="NZ_JAJHPV010000014.1"/>
</dbReference>
<dbReference type="InterPro" id="IPR003661">
    <property type="entry name" value="HisK_dim/P_dom"/>
</dbReference>
<dbReference type="EMBL" id="JAJHPV010000014">
    <property type="protein sequence ID" value="MCC6072344.1"/>
    <property type="molecule type" value="Genomic_DNA"/>
</dbReference>
<reference evidence="6 7" key="1">
    <citation type="submission" date="2021-11" db="EMBL/GenBank/DDBJ databases">
        <authorList>
            <person name="Huq M.A."/>
        </authorList>
    </citation>
    <scope>NUCLEOTIDE SEQUENCE [LARGE SCALE GENOMIC DNA]</scope>
    <source>
        <strain evidence="6 7">MAHUQ-52</strain>
    </source>
</reference>
<dbReference type="PANTHER" id="PTHR43547">
    <property type="entry name" value="TWO-COMPONENT HISTIDINE KINASE"/>
    <property type="match status" value="1"/>
</dbReference>
<dbReference type="CDD" id="cd00082">
    <property type="entry name" value="HisKA"/>
    <property type="match status" value="1"/>
</dbReference>
<dbReference type="InterPro" id="IPR036097">
    <property type="entry name" value="HisK_dim/P_sf"/>
</dbReference>
<dbReference type="InterPro" id="IPR005467">
    <property type="entry name" value="His_kinase_dom"/>
</dbReference>
<organism evidence="6 7">
    <name type="scientific">Massilia agrisoli</name>
    <dbReference type="NCBI Taxonomy" id="2892444"/>
    <lineage>
        <taxon>Bacteria</taxon>
        <taxon>Pseudomonadati</taxon>
        <taxon>Pseudomonadota</taxon>
        <taxon>Betaproteobacteria</taxon>
        <taxon>Burkholderiales</taxon>
        <taxon>Oxalobacteraceae</taxon>
        <taxon>Telluria group</taxon>
        <taxon>Massilia</taxon>
    </lineage>
</organism>
<dbReference type="SUPFAM" id="SSF47384">
    <property type="entry name" value="Homodimeric domain of signal transducing histidine kinase"/>
    <property type="match status" value="1"/>
</dbReference>
<proteinExistence type="predicted"/>
<dbReference type="Gene3D" id="1.10.287.130">
    <property type="match status" value="1"/>
</dbReference>
<evidence type="ECO:0000259" key="5">
    <source>
        <dbReference type="PROSITE" id="PS50109"/>
    </source>
</evidence>
<dbReference type="PROSITE" id="PS50109">
    <property type="entry name" value="HIS_KIN"/>
    <property type="match status" value="1"/>
</dbReference>
<accession>A0ABS8IUV9</accession>
<evidence type="ECO:0000256" key="2">
    <source>
        <dbReference type="ARBA" id="ARBA00012438"/>
    </source>
</evidence>
<comment type="caution">
    <text evidence="6">The sequence shown here is derived from an EMBL/GenBank/DDBJ whole genome shotgun (WGS) entry which is preliminary data.</text>
</comment>
<dbReference type="Pfam" id="PF00512">
    <property type="entry name" value="HisKA"/>
    <property type="match status" value="1"/>
</dbReference>
<dbReference type="PRINTS" id="PR00344">
    <property type="entry name" value="BCTRLSENSOR"/>
</dbReference>
<dbReference type="SUPFAM" id="SSF55874">
    <property type="entry name" value="ATPase domain of HSP90 chaperone/DNA topoisomerase II/histidine kinase"/>
    <property type="match status" value="1"/>
</dbReference>
<feature type="coiled-coil region" evidence="4">
    <location>
        <begin position="167"/>
        <end position="204"/>
    </location>
</feature>
<dbReference type="Gene3D" id="3.30.565.10">
    <property type="entry name" value="Histidine kinase-like ATPase, C-terminal domain"/>
    <property type="match status" value="2"/>
</dbReference>
<dbReference type="InterPro" id="IPR003594">
    <property type="entry name" value="HATPase_dom"/>
</dbReference>
<dbReference type="PANTHER" id="PTHR43547:SF2">
    <property type="entry name" value="HYBRID SIGNAL TRANSDUCTION HISTIDINE KINASE C"/>
    <property type="match status" value="1"/>
</dbReference>
<dbReference type="SMART" id="SM00387">
    <property type="entry name" value="HATPase_c"/>
    <property type="match status" value="1"/>
</dbReference>
<name>A0ABS8IUV9_9BURK</name>
<gene>
    <name evidence="6" type="ORF">LMJ30_15455</name>
</gene>
<protein>
    <recommendedName>
        <fullName evidence="2">histidine kinase</fullName>
        <ecNumber evidence="2">2.7.13.3</ecNumber>
    </recommendedName>
</protein>
<dbReference type="SMART" id="SM00388">
    <property type="entry name" value="HisKA"/>
    <property type="match status" value="1"/>
</dbReference>
<keyword evidence="4" id="KW-0175">Coiled coil</keyword>
<dbReference type="EC" id="2.7.13.3" evidence="2"/>
<comment type="catalytic activity">
    <reaction evidence="1">
        <text>ATP + protein L-histidine = ADP + protein N-phospho-L-histidine.</text>
        <dbReference type="EC" id="2.7.13.3"/>
    </reaction>
</comment>
<evidence type="ECO:0000313" key="6">
    <source>
        <dbReference type="EMBL" id="MCC6072344.1"/>
    </source>
</evidence>
<dbReference type="CDD" id="cd00075">
    <property type="entry name" value="HATPase"/>
    <property type="match status" value="1"/>
</dbReference>
<evidence type="ECO:0000256" key="4">
    <source>
        <dbReference type="SAM" id="Coils"/>
    </source>
</evidence>
<evidence type="ECO:0000313" key="7">
    <source>
        <dbReference type="Proteomes" id="UP001198701"/>
    </source>
</evidence>